<organism evidence="1 2">
    <name type="scientific">Tetrahymena thermophila (strain SB210)</name>
    <dbReference type="NCBI Taxonomy" id="312017"/>
    <lineage>
        <taxon>Eukaryota</taxon>
        <taxon>Sar</taxon>
        <taxon>Alveolata</taxon>
        <taxon>Ciliophora</taxon>
        <taxon>Intramacronucleata</taxon>
        <taxon>Oligohymenophorea</taxon>
        <taxon>Hymenostomatida</taxon>
        <taxon>Tetrahymenina</taxon>
        <taxon>Tetrahymenidae</taxon>
        <taxon>Tetrahymena</taxon>
    </lineage>
</organism>
<dbReference type="AlphaFoldDB" id="W7XIT1"/>
<dbReference type="KEGG" id="tet:TTHERM_000036879"/>
<keyword evidence="2" id="KW-1185">Reference proteome</keyword>
<dbReference type="GeneID" id="24436926"/>
<protein>
    <submittedName>
        <fullName evidence="1">Uncharacterized protein</fullName>
    </submittedName>
</protein>
<name>W7XIT1_TETTS</name>
<gene>
    <name evidence="1" type="ORF">TTHERM_000036879</name>
</gene>
<evidence type="ECO:0000313" key="1">
    <source>
        <dbReference type="EMBL" id="EWS74886.1"/>
    </source>
</evidence>
<accession>W7XIT1</accession>
<dbReference type="InParanoid" id="W7XIT1"/>
<dbReference type="EMBL" id="GG662720">
    <property type="protein sequence ID" value="EWS74886.1"/>
    <property type="molecule type" value="Genomic_DNA"/>
</dbReference>
<sequence>MYIFYRIQKVKSEHELMRLLLSPRDPSFSRLYHHTTVTQNYSPQQNICLTQYLFYHVPDIFRQKCYISTINTKQPLKTLQNQRMIIKKAVSDRQNSVTQIVLLTLMKYLFSI</sequence>
<dbReference type="Proteomes" id="UP000009168">
    <property type="component" value="Unassembled WGS sequence"/>
</dbReference>
<dbReference type="RefSeq" id="XP_012652599.1">
    <property type="nucleotide sequence ID" value="XM_012797145.1"/>
</dbReference>
<reference evidence="2" key="1">
    <citation type="journal article" date="2006" name="PLoS Biol.">
        <title>Macronuclear genome sequence of the ciliate Tetrahymena thermophila, a model eukaryote.</title>
        <authorList>
            <person name="Eisen J.A."/>
            <person name="Coyne R.S."/>
            <person name="Wu M."/>
            <person name="Wu D."/>
            <person name="Thiagarajan M."/>
            <person name="Wortman J.R."/>
            <person name="Badger J.H."/>
            <person name="Ren Q."/>
            <person name="Amedeo P."/>
            <person name="Jones K.M."/>
            <person name="Tallon L.J."/>
            <person name="Delcher A.L."/>
            <person name="Salzberg S.L."/>
            <person name="Silva J.C."/>
            <person name="Haas B.J."/>
            <person name="Majoros W.H."/>
            <person name="Farzad M."/>
            <person name="Carlton J.M."/>
            <person name="Smith R.K. Jr."/>
            <person name="Garg J."/>
            <person name="Pearlman R.E."/>
            <person name="Karrer K.M."/>
            <person name="Sun L."/>
            <person name="Manning G."/>
            <person name="Elde N.C."/>
            <person name="Turkewitz A.P."/>
            <person name="Asai D.J."/>
            <person name="Wilkes D.E."/>
            <person name="Wang Y."/>
            <person name="Cai H."/>
            <person name="Collins K."/>
            <person name="Stewart B.A."/>
            <person name="Lee S.R."/>
            <person name="Wilamowska K."/>
            <person name="Weinberg Z."/>
            <person name="Ruzzo W.L."/>
            <person name="Wloga D."/>
            <person name="Gaertig J."/>
            <person name="Frankel J."/>
            <person name="Tsao C.-C."/>
            <person name="Gorovsky M.A."/>
            <person name="Keeling P.J."/>
            <person name="Waller R.F."/>
            <person name="Patron N.J."/>
            <person name="Cherry J.M."/>
            <person name="Stover N.A."/>
            <person name="Krieger C.J."/>
            <person name="del Toro C."/>
            <person name="Ryder H.F."/>
            <person name="Williamson S.C."/>
            <person name="Barbeau R.A."/>
            <person name="Hamilton E.P."/>
            <person name="Orias E."/>
        </authorList>
    </citation>
    <scope>NUCLEOTIDE SEQUENCE [LARGE SCALE GENOMIC DNA]</scope>
    <source>
        <strain evidence="2">SB210</strain>
    </source>
</reference>
<proteinExistence type="predicted"/>
<evidence type="ECO:0000313" key="2">
    <source>
        <dbReference type="Proteomes" id="UP000009168"/>
    </source>
</evidence>